<dbReference type="EMBL" id="JAVRRA010016799">
    <property type="protein sequence ID" value="KAK5201175.1"/>
    <property type="molecule type" value="Genomic_DNA"/>
</dbReference>
<proteinExistence type="predicted"/>
<feature type="region of interest" description="Disordered" evidence="1">
    <location>
        <begin position="230"/>
        <end position="262"/>
    </location>
</feature>
<sequence>MQAEARDSVGRPSASLIDTAAAMDSASLLNASSSRSRTSPEQPRTRPSKIYGHARRSQASQRSAVTKSSGKLQRTNRMSIKPVRPQQHPTNAPKPDPYAVIDSPEKPSKLHRPLRARTARHEVSGPTKEPEIREEEKQIEVVVSPSAKRKRTRVESDADEPIRMSPGSVESHKEQSMIRAVERLARTDAGSNMSTQVIPIGRVSAEKVDGEPDRLRNRVEELATDVEIEKEATNRDQSDKLPIGKSAAAEVGKAARPRGRPRRVKRLVGRTRTDAAEEANSALVGAEAVDIPRRGPSKDLSEPRPAVENLAPVPSARKGVAATKASRGYATHTATDKHDDELLSVVEKEVDGSGIGDDVGAENGNVNKESADHDGTNGIRQSPQVIIDSSHVEEQQEDTSHPQPAKSPAEAVTEDQRASSVTRKAQSATAQDNGDHTEARSAGHTSSEEDTDNDRLLYGQKTTLTKIFTTVKNIGLQKIGPRTIRHHLKLMTNIVRELKEVCSEAARLYNDLGNLEGEELEDAKARLGELITDARSRAKAIDSKTALENSDDLIQDIYAHAFPDLVRLLKVAVSYYEARARAENPMSTGDAGIPEDSLIDLISLMDIILKLAEKADTSKSKPRSELNIVKPIRNNVVAPLKRVFTIFRKELRHLQDRRKTERSIARSAEHRRRREERALAKVKEARETDRKRQQWCDLHLARLAVEPNPRLLGHLRLQEVWRGSRGGGVNVDANGEQFERLQMLGQRSSANPPVADTISASSAAEWDDGERAALLEGLEMYCGLHVFEKIFRRYCGPHAVLRKYNVTQITQQAAYLRHMFMKDDLANGWQTDQWILDIPVFH</sequence>
<reference evidence="2 3" key="1">
    <citation type="submission" date="2023-08" db="EMBL/GenBank/DDBJ databases">
        <title>Black Yeasts Isolated from many extreme environments.</title>
        <authorList>
            <person name="Coleine C."/>
            <person name="Stajich J.E."/>
            <person name="Selbmann L."/>
        </authorList>
    </citation>
    <scope>NUCLEOTIDE SEQUENCE [LARGE SCALE GENOMIC DNA]</scope>
    <source>
        <strain evidence="2 3">CCFEE 536</strain>
    </source>
</reference>
<feature type="compositionally biased region" description="Basic and acidic residues" evidence="1">
    <location>
        <begin position="230"/>
        <end position="239"/>
    </location>
</feature>
<feature type="compositionally biased region" description="Basic and acidic residues" evidence="1">
    <location>
        <begin position="658"/>
        <end position="668"/>
    </location>
</feature>
<feature type="region of interest" description="Disordered" evidence="1">
    <location>
        <begin position="287"/>
        <end position="456"/>
    </location>
</feature>
<feature type="compositionally biased region" description="Polar residues" evidence="1">
    <location>
        <begin position="418"/>
        <end position="432"/>
    </location>
</feature>
<feature type="compositionally biased region" description="Basic and acidic residues" evidence="1">
    <location>
        <begin position="290"/>
        <end position="302"/>
    </location>
</feature>
<evidence type="ECO:0000313" key="3">
    <source>
        <dbReference type="Proteomes" id="UP001357485"/>
    </source>
</evidence>
<name>A0ABR0LNT1_9PEZI</name>
<feature type="compositionally biased region" description="Basic and acidic residues" evidence="1">
    <location>
        <begin position="390"/>
        <end position="400"/>
    </location>
</feature>
<feature type="compositionally biased region" description="Basic and acidic residues" evidence="1">
    <location>
        <begin position="675"/>
        <end position="685"/>
    </location>
</feature>
<gene>
    <name evidence="2" type="ORF">LTR16_003574</name>
</gene>
<feature type="compositionally biased region" description="Low complexity" evidence="1">
    <location>
        <begin position="27"/>
        <end position="39"/>
    </location>
</feature>
<feature type="compositionally biased region" description="Basic and acidic residues" evidence="1">
    <location>
        <begin position="334"/>
        <end position="351"/>
    </location>
</feature>
<feature type="region of interest" description="Disordered" evidence="1">
    <location>
        <begin position="658"/>
        <end position="685"/>
    </location>
</feature>
<evidence type="ECO:0000313" key="2">
    <source>
        <dbReference type="EMBL" id="KAK5201175.1"/>
    </source>
</evidence>
<protein>
    <submittedName>
        <fullName evidence="2">Uncharacterized protein</fullName>
    </submittedName>
</protein>
<accession>A0ABR0LNT1</accession>
<feature type="compositionally biased region" description="Polar residues" evidence="1">
    <location>
        <begin position="57"/>
        <end position="78"/>
    </location>
</feature>
<feature type="compositionally biased region" description="Basic and acidic residues" evidence="1">
    <location>
        <begin position="153"/>
        <end position="162"/>
    </location>
</feature>
<evidence type="ECO:0000256" key="1">
    <source>
        <dbReference type="SAM" id="MobiDB-lite"/>
    </source>
</evidence>
<feature type="compositionally biased region" description="Basic residues" evidence="1">
    <location>
        <begin position="109"/>
        <end position="118"/>
    </location>
</feature>
<organism evidence="2 3">
    <name type="scientific">Cryomyces antarcticus</name>
    <dbReference type="NCBI Taxonomy" id="329879"/>
    <lineage>
        <taxon>Eukaryota</taxon>
        <taxon>Fungi</taxon>
        <taxon>Dikarya</taxon>
        <taxon>Ascomycota</taxon>
        <taxon>Pezizomycotina</taxon>
        <taxon>Dothideomycetes</taxon>
        <taxon>Dothideomycetes incertae sedis</taxon>
        <taxon>Cryomyces</taxon>
    </lineage>
</organism>
<feature type="region of interest" description="Disordered" evidence="1">
    <location>
        <begin position="27"/>
        <end position="176"/>
    </location>
</feature>
<dbReference type="Proteomes" id="UP001357485">
    <property type="component" value="Unassembled WGS sequence"/>
</dbReference>
<comment type="caution">
    <text evidence="2">The sequence shown here is derived from an EMBL/GenBank/DDBJ whole genome shotgun (WGS) entry which is preliminary data.</text>
</comment>
<feature type="compositionally biased region" description="Basic and acidic residues" evidence="1">
    <location>
        <begin position="119"/>
        <end position="139"/>
    </location>
</feature>
<keyword evidence="3" id="KW-1185">Reference proteome</keyword>